<dbReference type="InParanoid" id="A0A2H3E0G8"/>
<evidence type="ECO:0000256" key="9">
    <source>
        <dbReference type="PIRNR" id="PIRNR000022"/>
    </source>
</evidence>
<dbReference type="Gene3D" id="1.10.1090.10">
    <property type="entry name" value="Cytochrome b-c1 complex subunit 7"/>
    <property type="match status" value="1"/>
</dbReference>
<keyword evidence="6 9" id="KW-0249">Electron transport</keyword>
<evidence type="ECO:0000313" key="11">
    <source>
        <dbReference type="Proteomes" id="UP000217790"/>
    </source>
</evidence>
<keyword evidence="5 9" id="KW-0999">Mitochondrion inner membrane</keyword>
<evidence type="ECO:0000256" key="3">
    <source>
        <dbReference type="ARBA" id="ARBA00022448"/>
    </source>
</evidence>
<protein>
    <recommendedName>
        <fullName evidence="9">Cytochrome b-c1 complex subunit 7</fullName>
    </recommendedName>
</protein>
<dbReference type="GO" id="GO:0005743">
    <property type="term" value="C:mitochondrial inner membrane"/>
    <property type="evidence" value="ECO:0007669"/>
    <property type="project" value="UniProtKB-SubCell"/>
</dbReference>
<reference evidence="11" key="1">
    <citation type="journal article" date="2017" name="Nat. Ecol. Evol.">
        <title>Genome expansion and lineage-specific genetic innovations in the forest pathogenic fungi Armillaria.</title>
        <authorList>
            <person name="Sipos G."/>
            <person name="Prasanna A.N."/>
            <person name="Walter M.C."/>
            <person name="O'Connor E."/>
            <person name="Balint B."/>
            <person name="Krizsan K."/>
            <person name="Kiss B."/>
            <person name="Hess J."/>
            <person name="Varga T."/>
            <person name="Slot J."/>
            <person name="Riley R."/>
            <person name="Boka B."/>
            <person name="Rigling D."/>
            <person name="Barry K."/>
            <person name="Lee J."/>
            <person name="Mihaltcheva S."/>
            <person name="LaButti K."/>
            <person name="Lipzen A."/>
            <person name="Waldron R."/>
            <person name="Moloney N.M."/>
            <person name="Sperisen C."/>
            <person name="Kredics L."/>
            <person name="Vagvoelgyi C."/>
            <person name="Patrignani A."/>
            <person name="Fitzpatrick D."/>
            <person name="Nagy I."/>
            <person name="Doyle S."/>
            <person name="Anderson J.B."/>
            <person name="Grigoriev I.V."/>
            <person name="Gueldener U."/>
            <person name="Muensterkoetter M."/>
            <person name="Nagy L.G."/>
        </authorList>
    </citation>
    <scope>NUCLEOTIDE SEQUENCE [LARGE SCALE GENOMIC DNA]</scope>
    <source>
        <strain evidence="11">Ar21-2</strain>
    </source>
</reference>
<dbReference type="FunCoup" id="A0A2H3E0G8">
    <property type="interactions" value="111"/>
</dbReference>
<dbReference type="PANTHER" id="PTHR12022">
    <property type="entry name" value="UBIQUINOL-CYTOCHROME C REDUCTASE COMPLEX 14 KD PROTEIN"/>
    <property type="match status" value="1"/>
</dbReference>
<evidence type="ECO:0000256" key="5">
    <source>
        <dbReference type="ARBA" id="ARBA00022792"/>
    </source>
</evidence>
<dbReference type="Pfam" id="PF02271">
    <property type="entry name" value="UCR_14kD"/>
    <property type="match status" value="1"/>
</dbReference>
<dbReference type="AlphaFoldDB" id="A0A2H3E0G8"/>
<comment type="subcellular location">
    <subcellularLocation>
        <location evidence="1">Mitochondrion inner membrane</location>
        <topology evidence="1">Peripheral membrane protein</topology>
        <orientation evidence="1">Matrix side</orientation>
    </subcellularLocation>
</comment>
<dbReference type="EMBL" id="KZ293650">
    <property type="protein sequence ID" value="PBK96628.1"/>
    <property type="molecule type" value="Genomic_DNA"/>
</dbReference>
<evidence type="ECO:0000256" key="8">
    <source>
        <dbReference type="ARBA" id="ARBA00023136"/>
    </source>
</evidence>
<accession>A0A2H3E0G8</accession>
<dbReference type="OMA" id="PLAQWYT"/>
<dbReference type="STRING" id="47427.A0A2H3E0G8"/>
<dbReference type="GO" id="GO:0006122">
    <property type="term" value="P:mitochondrial electron transport, ubiquinol to cytochrome c"/>
    <property type="evidence" value="ECO:0007669"/>
    <property type="project" value="InterPro"/>
</dbReference>
<comment type="function">
    <text evidence="9">Component of the ubiquinol-cytochrome c oxidoreductase, a multisubunit transmembrane complex that is part of the mitochondrial electron transport chain which drives oxidative phosphorylation.</text>
</comment>
<keyword evidence="4 9" id="KW-0679">Respiratory chain</keyword>
<dbReference type="Proteomes" id="UP000217790">
    <property type="component" value="Unassembled WGS sequence"/>
</dbReference>
<keyword evidence="11" id="KW-1185">Reference proteome</keyword>
<dbReference type="InterPro" id="IPR003197">
    <property type="entry name" value="QCR7"/>
</dbReference>
<dbReference type="PIRSF" id="PIRSF000022">
    <property type="entry name" value="Bc1_14K"/>
    <property type="match status" value="1"/>
</dbReference>
<evidence type="ECO:0000256" key="1">
    <source>
        <dbReference type="ARBA" id="ARBA00004443"/>
    </source>
</evidence>
<evidence type="ECO:0000313" key="10">
    <source>
        <dbReference type="EMBL" id="PBK96628.1"/>
    </source>
</evidence>
<comment type="similarity">
    <text evidence="2 9">Belongs to the UQCRB/QCR7 family.</text>
</comment>
<proteinExistence type="inferred from homology"/>
<name>A0A2H3E0G8_ARMGA</name>
<evidence type="ECO:0000256" key="7">
    <source>
        <dbReference type="ARBA" id="ARBA00023128"/>
    </source>
</evidence>
<gene>
    <name evidence="10" type="ORF">ARMGADRAFT_1052542</name>
</gene>
<evidence type="ECO:0000256" key="2">
    <source>
        <dbReference type="ARBA" id="ARBA00008554"/>
    </source>
</evidence>
<evidence type="ECO:0000256" key="4">
    <source>
        <dbReference type="ARBA" id="ARBA00022660"/>
    </source>
</evidence>
<evidence type="ECO:0000256" key="6">
    <source>
        <dbReference type="ARBA" id="ARBA00022982"/>
    </source>
</evidence>
<dbReference type="InterPro" id="IPR036544">
    <property type="entry name" value="QCR7_sf"/>
</dbReference>
<dbReference type="SUPFAM" id="SSF81524">
    <property type="entry name" value="14 kDa protein of cytochrome bc1 complex (Ubiquinol-cytochrome c reductase)"/>
    <property type="match status" value="1"/>
</dbReference>
<keyword evidence="7 9" id="KW-0496">Mitochondrion</keyword>
<dbReference type="FunFam" id="1.10.1090.10:FF:000001">
    <property type="entry name" value="Cytochrome b-c1 complex subunit 7"/>
    <property type="match status" value="1"/>
</dbReference>
<sequence>MLGPLSFSLAPYVRSSKALSKWLTPFASWYNETAGYKKYGFKYDDLLIEEREDVQRALGRLTPREQYDRTFRIKRASHTSVLHRPLPKEQWTPAEEDVRYLAPHVEEVVKEDTERAYWDNLTVTRK</sequence>
<keyword evidence="3 9" id="KW-0813">Transport</keyword>
<organism evidence="10 11">
    <name type="scientific">Armillaria gallica</name>
    <name type="common">Bulbous honey fungus</name>
    <name type="synonym">Armillaria bulbosa</name>
    <dbReference type="NCBI Taxonomy" id="47427"/>
    <lineage>
        <taxon>Eukaryota</taxon>
        <taxon>Fungi</taxon>
        <taxon>Dikarya</taxon>
        <taxon>Basidiomycota</taxon>
        <taxon>Agaricomycotina</taxon>
        <taxon>Agaricomycetes</taxon>
        <taxon>Agaricomycetidae</taxon>
        <taxon>Agaricales</taxon>
        <taxon>Marasmiineae</taxon>
        <taxon>Physalacriaceae</taxon>
        <taxon>Armillaria</taxon>
    </lineage>
</organism>
<dbReference type="GO" id="GO:0045275">
    <property type="term" value="C:respiratory chain complex III"/>
    <property type="evidence" value="ECO:0007669"/>
    <property type="project" value="InterPro"/>
</dbReference>
<keyword evidence="8 9" id="KW-0472">Membrane</keyword>
<dbReference type="OrthoDB" id="425749at2759"/>
<dbReference type="PANTHER" id="PTHR12022:SF0">
    <property type="entry name" value="CYTOCHROME B-C1 COMPLEX SUBUNIT 7"/>
    <property type="match status" value="1"/>
</dbReference>